<name>A0AB34KI27_9PEZI</name>
<dbReference type="SUPFAM" id="SSF51905">
    <property type="entry name" value="FAD/NAD(P)-binding domain"/>
    <property type="match status" value="1"/>
</dbReference>
<dbReference type="Proteomes" id="UP000803884">
    <property type="component" value="Unassembled WGS sequence"/>
</dbReference>
<evidence type="ECO:0000256" key="3">
    <source>
        <dbReference type="ARBA" id="ARBA00022630"/>
    </source>
</evidence>
<dbReference type="InterPro" id="IPR036188">
    <property type="entry name" value="FAD/NAD-bd_sf"/>
</dbReference>
<dbReference type="GO" id="GO:0004497">
    <property type="term" value="F:monooxygenase activity"/>
    <property type="evidence" value="ECO:0007669"/>
    <property type="project" value="UniProtKB-KW"/>
</dbReference>
<keyword evidence="5" id="KW-0503">Monooxygenase</keyword>
<evidence type="ECO:0000256" key="1">
    <source>
        <dbReference type="ARBA" id="ARBA00001974"/>
    </source>
</evidence>
<keyword evidence="3" id="KW-0285">Flavoprotein</keyword>
<protein>
    <recommendedName>
        <fullName evidence="6">FAD-dependent oxidoreductase 2 FAD-binding domain-containing protein</fullName>
    </recommendedName>
</protein>
<comment type="cofactor">
    <cofactor evidence="1">
        <name>FAD</name>
        <dbReference type="ChEBI" id="CHEBI:57692"/>
    </cofactor>
</comment>
<evidence type="ECO:0000313" key="8">
    <source>
        <dbReference type="Proteomes" id="UP000803884"/>
    </source>
</evidence>
<keyword evidence="8" id="KW-1185">Reference proteome</keyword>
<evidence type="ECO:0000256" key="5">
    <source>
        <dbReference type="ARBA" id="ARBA00023033"/>
    </source>
</evidence>
<dbReference type="Pfam" id="PF00890">
    <property type="entry name" value="FAD_binding_2"/>
    <property type="match status" value="1"/>
</dbReference>
<evidence type="ECO:0000256" key="2">
    <source>
        <dbReference type="ARBA" id="ARBA00007992"/>
    </source>
</evidence>
<feature type="domain" description="FAD-dependent oxidoreductase 2 FAD-binding" evidence="6">
    <location>
        <begin position="15"/>
        <end position="46"/>
    </location>
</feature>
<gene>
    <name evidence="7" type="ORF">WHR41_06965</name>
</gene>
<accession>A0AB34KI27</accession>
<dbReference type="InterPro" id="IPR003953">
    <property type="entry name" value="FAD-dep_OxRdtase_2_FAD-bd"/>
</dbReference>
<dbReference type="RefSeq" id="XP_069227700.1">
    <property type="nucleotide sequence ID" value="XM_069375570.1"/>
</dbReference>
<evidence type="ECO:0000256" key="4">
    <source>
        <dbReference type="ARBA" id="ARBA00023002"/>
    </source>
</evidence>
<dbReference type="PRINTS" id="PR00420">
    <property type="entry name" value="RNGMNOXGNASE"/>
</dbReference>
<organism evidence="7 8">
    <name type="scientific">Cladosporium halotolerans</name>
    <dbReference type="NCBI Taxonomy" id="1052096"/>
    <lineage>
        <taxon>Eukaryota</taxon>
        <taxon>Fungi</taxon>
        <taxon>Dikarya</taxon>
        <taxon>Ascomycota</taxon>
        <taxon>Pezizomycotina</taxon>
        <taxon>Dothideomycetes</taxon>
        <taxon>Dothideomycetidae</taxon>
        <taxon>Cladosporiales</taxon>
        <taxon>Cladosporiaceae</taxon>
        <taxon>Cladosporium</taxon>
    </lineage>
</organism>
<dbReference type="FunFam" id="3.50.50.60:FF:000270">
    <property type="entry name" value="FAD/NAD(P)-binding domain-containing protein"/>
    <property type="match status" value="1"/>
</dbReference>
<dbReference type="EMBL" id="JAAQHG020000025">
    <property type="protein sequence ID" value="KAL1584594.1"/>
    <property type="molecule type" value="Genomic_DNA"/>
</dbReference>
<evidence type="ECO:0000259" key="6">
    <source>
        <dbReference type="Pfam" id="PF00890"/>
    </source>
</evidence>
<dbReference type="InterPro" id="IPR050493">
    <property type="entry name" value="FAD-dep_Monooxygenase_BioMet"/>
</dbReference>
<comment type="similarity">
    <text evidence="2">Belongs to the paxM FAD-dependent monooxygenase family.</text>
</comment>
<dbReference type="PANTHER" id="PTHR13789">
    <property type="entry name" value="MONOOXYGENASE"/>
    <property type="match status" value="1"/>
</dbReference>
<sequence>MDFAPVGTYPSSGIDVLIVGTGFGGLTAALEFTRKGHNVRIIERNAGPDISGDMYFMGLSATRFLRHWPEMAKRYDEISLHDAWIETYKHNGDLMLPPQKVADRLHAAGLDPGNAPGAFQMRPLVYKMLLEQVEKLGIEIEYGLRVVNYFDEGSEKGGIELDDGTSMQADLVVAADGIGSKANKLVGGEVRARSSGRAMWRAVMPVECLDADPEVKKFFELKDGVDPIVRTWFAPGSYALTLTRDDVVVWIINHDVTGSEAESWNNTIDASEVINAMNDTPDSIPPWSPIFQRLVKCSPPNSIVNFDLWWRDPQMNWASPSSRVVQIGDSAHSFLPSSGNGATQAFEDAVSLASCLEVAGKHEIPEAVQVHKMMRFTRTACAQKIGFANAELLQKTDWAQVKIDPRKSSPRLPKWIWEHDAEKYAHENYQLCVDAMRKGLRLEDDERIPPNYPKGYKFEPWSIDEIMGDLKAGREVDLGPGQWF</sequence>
<evidence type="ECO:0000313" key="7">
    <source>
        <dbReference type="EMBL" id="KAL1584594.1"/>
    </source>
</evidence>
<proteinExistence type="inferred from homology"/>
<dbReference type="AlphaFoldDB" id="A0AB34KI27"/>
<dbReference type="Gene3D" id="3.50.50.60">
    <property type="entry name" value="FAD/NAD(P)-binding domain"/>
    <property type="match status" value="1"/>
</dbReference>
<keyword evidence="4" id="KW-0560">Oxidoreductase</keyword>
<dbReference type="GeneID" id="96008408"/>
<reference evidence="7 8" key="1">
    <citation type="journal article" date="2020" name="Microbiol. Resour. Announc.">
        <title>Draft Genome Sequence of a Cladosporium Species Isolated from the Mesophotic Ascidian Didemnum maculosum.</title>
        <authorList>
            <person name="Gioti A."/>
            <person name="Siaperas R."/>
            <person name="Nikolaivits E."/>
            <person name="Le Goff G."/>
            <person name="Ouazzani J."/>
            <person name="Kotoulas G."/>
            <person name="Topakas E."/>
        </authorList>
    </citation>
    <scope>NUCLEOTIDE SEQUENCE [LARGE SCALE GENOMIC DNA]</scope>
    <source>
        <strain evidence="7 8">TM138-S3</strain>
    </source>
</reference>
<comment type="caution">
    <text evidence="7">The sequence shown here is derived from an EMBL/GenBank/DDBJ whole genome shotgun (WGS) entry which is preliminary data.</text>
</comment>
<dbReference type="PANTHER" id="PTHR13789:SF315">
    <property type="entry name" value="FAD-DEPENDENT MONOOXYGENASE MDPD"/>
    <property type="match status" value="1"/>
</dbReference>